<evidence type="ECO:0000313" key="3">
    <source>
        <dbReference type="EMBL" id="KAG2187915.1"/>
    </source>
</evidence>
<feature type="region of interest" description="Disordered" evidence="2">
    <location>
        <begin position="13"/>
        <end position="46"/>
    </location>
</feature>
<keyword evidence="4" id="KW-1185">Reference proteome</keyword>
<reference evidence="3" key="1">
    <citation type="submission" date="2020-12" db="EMBL/GenBank/DDBJ databases">
        <title>Metabolic potential, ecology and presence of endohyphal bacteria is reflected in genomic diversity of Mucoromycotina.</title>
        <authorList>
            <person name="Muszewska A."/>
            <person name="Okrasinska A."/>
            <person name="Steczkiewicz K."/>
            <person name="Drgas O."/>
            <person name="Orlowska M."/>
            <person name="Perlinska-Lenart U."/>
            <person name="Aleksandrzak-Piekarczyk T."/>
            <person name="Szatraj K."/>
            <person name="Zielenkiewicz U."/>
            <person name="Pilsyk S."/>
            <person name="Malc E."/>
            <person name="Mieczkowski P."/>
            <person name="Kruszewska J.S."/>
            <person name="Biernat P."/>
            <person name="Pawlowska J."/>
        </authorList>
    </citation>
    <scope>NUCLEOTIDE SEQUENCE</scope>
    <source>
        <strain evidence="3">WA0000051536</strain>
    </source>
</reference>
<dbReference type="OrthoDB" id="2378230at2759"/>
<evidence type="ECO:0000313" key="4">
    <source>
        <dbReference type="Proteomes" id="UP000612746"/>
    </source>
</evidence>
<dbReference type="Proteomes" id="UP000612746">
    <property type="component" value="Unassembled WGS sequence"/>
</dbReference>
<name>A0A8H7Q9B3_9FUNG</name>
<dbReference type="AlphaFoldDB" id="A0A8H7Q9B3"/>
<protein>
    <submittedName>
        <fullName evidence="3">Uncharacterized protein</fullName>
    </submittedName>
</protein>
<comment type="caution">
    <text evidence="3">The sequence shown here is derived from an EMBL/GenBank/DDBJ whole genome shotgun (WGS) entry which is preliminary data.</text>
</comment>
<proteinExistence type="predicted"/>
<evidence type="ECO:0000256" key="1">
    <source>
        <dbReference type="SAM" id="Coils"/>
    </source>
</evidence>
<gene>
    <name evidence="3" type="ORF">INT44_000665</name>
</gene>
<feature type="coiled-coil region" evidence="1">
    <location>
        <begin position="243"/>
        <end position="298"/>
    </location>
</feature>
<organism evidence="3 4">
    <name type="scientific">Umbelopsis vinacea</name>
    <dbReference type="NCBI Taxonomy" id="44442"/>
    <lineage>
        <taxon>Eukaryota</taxon>
        <taxon>Fungi</taxon>
        <taxon>Fungi incertae sedis</taxon>
        <taxon>Mucoromycota</taxon>
        <taxon>Mucoromycotina</taxon>
        <taxon>Umbelopsidomycetes</taxon>
        <taxon>Umbelopsidales</taxon>
        <taxon>Umbelopsidaceae</taxon>
        <taxon>Umbelopsis</taxon>
    </lineage>
</organism>
<accession>A0A8H7Q9B3</accession>
<dbReference type="EMBL" id="JAEPRA010000002">
    <property type="protein sequence ID" value="KAG2187915.1"/>
    <property type="molecule type" value="Genomic_DNA"/>
</dbReference>
<keyword evidence="1" id="KW-0175">Coiled coil</keyword>
<feature type="coiled-coil region" evidence="1">
    <location>
        <begin position="52"/>
        <end position="86"/>
    </location>
</feature>
<sequence length="301" mass="34617">MSHSPRRLSITRIRKFEYDVTAPPTPQPSPPQSLLQPPPLKASTSERSLRVMNELQAHLIQVTSKLEMYKSEIRLAERQQEEYEQTCIIEKNKTTELRSQVAALSAGLESKQALFNEIRKASSDTEDRVRSLKDRVAHLRSGQIEGEEREASILMETQRYQEMKLLAENRMEAASSSLDRLGHRYDIETAQLAEELHRLRLLCQRQRLVTQCAMADSEQVISSILDEQRGVRQTMGVMQQEIAEKYRKLNALVIKQLQSLRQQVDTWDSTDTALAQSVRECSRNIQSLAIKIHAYQQQSLM</sequence>
<feature type="compositionally biased region" description="Pro residues" evidence="2">
    <location>
        <begin position="23"/>
        <end position="40"/>
    </location>
</feature>
<evidence type="ECO:0000256" key="2">
    <source>
        <dbReference type="SAM" id="MobiDB-lite"/>
    </source>
</evidence>